<dbReference type="EMBL" id="CM042023">
    <property type="protein sequence ID" value="KAI3811997.1"/>
    <property type="molecule type" value="Genomic_DNA"/>
</dbReference>
<evidence type="ECO:0000313" key="1">
    <source>
        <dbReference type="EMBL" id="KAI3811997.1"/>
    </source>
</evidence>
<protein>
    <submittedName>
        <fullName evidence="1">Uncharacterized protein</fullName>
    </submittedName>
</protein>
<name>A0ACB9IVX2_9ASTR</name>
<keyword evidence="2" id="KW-1185">Reference proteome</keyword>
<reference evidence="1 2" key="2">
    <citation type="journal article" date="2022" name="Mol. Ecol. Resour.">
        <title>The genomes of chicory, endive, great burdock and yacon provide insights into Asteraceae paleo-polyploidization history and plant inulin production.</title>
        <authorList>
            <person name="Fan W."/>
            <person name="Wang S."/>
            <person name="Wang H."/>
            <person name="Wang A."/>
            <person name="Jiang F."/>
            <person name="Liu H."/>
            <person name="Zhao H."/>
            <person name="Xu D."/>
            <person name="Zhang Y."/>
        </authorList>
    </citation>
    <scope>NUCLEOTIDE SEQUENCE [LARGE SCALE GENOMIC DNA]</scope>
    <source>
        <strain evidence="2">cv. Yunnan</strain>
        <tissue evidence="1">Leaves</tissue>
    </source>
</reference>
<sequence>MNFEVQAKRVVVNMDPPVQTPSDQHFCYVGIPCKRLLDTVTVKCGYCSNLSFLTIRASHPDHPDPLPPFQHLRGNTGFHLPTIDS</sequence>
<proteinExistence type="predicted"/>
<comment type="caution">
    <text evidence="1">The sequence shown here is derived from an EMBL/GenBank/DDBJ whole genome shotgun (WGS) entry which is preliminary data.</text>
</comment>
<evidence type="ECO:0000313" key="2">
    <source>
        <dbReference type="Proteomes" id="UP001056120"/>
    </source>
</evidence>
<accession>A0ACB9IVX2</accession>
<reference evidence="2" key="1">
    <citation type="journal article" date="2022" name="Mol. Ecol. Resour.">
        <title>The genomes of chicory, endive, great burdock and yacon provide insights into Asteraceae palaeo-polyploidization history and plant inulin production.</title>
        <authorList>
            <person name="Fan W."/>
            <person name="Wang S."/>
            <person name="Wang H."/>
            <person name="Wang A."/>
            <person name="Jiang F."/>
            <person name="Liu H."/>
            <person name="Zhao H."/>
            <person name="Xu D."/>
            <person name="Zhang Y."/>
        </authorList>
    </citation>
    <scope>NUCLEOTIDE SEQUENCE [LARGE SCALE GENOMIC DNA]</scope>
    <source>
        <strain evidence="2">cv. Yunnan</strain>
    </source>
</reference>
<dbReference type="Proteomes" id="UP001056120">
    <property type="component" value="Linkage Group LG06"/>
</dbReference>
<gene>
    <name evidence="1" type="ORF">L1987_16697</name>
</gene>
<organism evidence="1 2">
    <name type="scientific">Smallanthus sonchifolius</name>
    <dbReference type="NCBI Taxonomy" id="185202"/>
    <lineage>
        <taxon>Eukaryota</taxon>
        <taxon>Viridiplantae</taxon>
        <taxon>Streptophyta</taxon>
        <taxon>Embryophyta</taxon>
        <taxon>Tracheophyta</taxon>
        <taxon>Spermatophyta</taxon>
        <taxon>Magnoliopsida</taxon>
        <taxon>eudicotyledons</taxon>
        <taxon>Gunneridae</taxon>
        <taxon>Pentapetalae</taxon>
        <taxon>asterids</taxon>
        <taxon>campanulids</taxon>
        <taxon>Asterales</taxon>
        <taxon>Asteraceae</taxon>
        <taxon>Asteroideae</taxon>
        <taxon>Heliantheae alliance</taxon>
        <taxon>Millerieae</taxon>
        <taxon>Smallanthus</taxon>
    </lineage>
</organism>